<keyword evidence="1" id="KW-1133">Transmembrane helix</keyword>
<dbReference type="AlphaFoldDB" id="A0A0F9JVX0"/>
<comment type="caution">
    <text evidence="2">The sequence shown here is derived from an EMBL/GenBank/DDBJ whole genome shotgun (WGS) entry which is preliminary data.</text>
</comment>
<proteinExistence type="predicted"/>
<sequence length="51" mass="6196">MLGLDDKIFIVILSIGVIGLFRIVFWLHKIYWRVRQIAKLLVHFRDEEKKK</sequence>
<keyword evidence="1" id="KW-0472">Membrane</keyword>
<keyword evidence="1" id="KW-0812">Transmembrane</keyword>
<reference evidence="2" key="1">
    <citation type="journal article" date="2015" name="Nature">
        <title>Complex archaea that bridge the gap between prokaryotes and eukaryotes.</title>
        <authorList>
            <person name="Spang A."/>
            <person name="Saw J.H."/>
            <person name="Jorgensen S.L."/>
            <person name="Zaremba-Niedzwiedzka K."/>
            <person name="Martijn J."/>
            <person name="Lind A.E."/>
            <person name="van Eijk R."/>
            <person name="Schleper C."/>
            <person name="Guy L."/>
            <person name="Ettema T.J."/>
        </authorList>
    </citation>
    <scope>NUCLEOTIDE SEQUENCE</scope>
</reference>
<evidence type="ECO:0000313" key="2">
    <source>
        <dbReference type="EMBL" id="KKM66616.1"/>
    </source>
</evidence>
<name>A0A0F9JVX0_9ZZZZ</name>
<organism evidence="2">
    <name type="scientific">marine sediment metagenome</name>
    <dbReference type="NCBI Taxonomy" id="412755"/>
    <lineage>
        <taxon>unclassified sequences</taxon>
        <taxon>metagenomes</taxon>
        <taxon>ecological metagenomes</taxon>
    </lineage>
</organism>
<dbReference type="EMBL" id="LAZR01010494">
    <property type="protein sequence ID" value="KKM66616.1"/>
    <property type="molecule type" value="Genomic_DNA"/>
</dbReference>
<gene>
    <name evidence="2" type="ORF">LCGC14_1479360</name>
</gene>
<accession>A0A0F9JVX0</accession>
<evidence type="ECO:0000256" key="1">
    <source>
        <dbReference type="SAM" id="Phobius"/>
    </source>
</evidence>
<feature type="transmembrane region" description="Helical" evidence="1">
    <location>
        <begin position="6"/>
        <end position="27"/>
    </location>
</feature>
<protein>
    <submittedName>
        <fullName evidence="2">Uncharacterized protein</fullName>
    </submittedName>
</protein>